<keyword evidence="6" id="KW-0716">Sensory transduction</keyword>
<dbReference type="InterPro" id="IPR013656">
    <property type="entry name" value="PAS_4"/>
</dbReference>
<feature type="coiled-coil region" evidence="17">
    <location>
        <begin position="23"/>
        <end position="50"/>
    </location>
</feature>
<keyword evidence="13" id="KW-0067">ATP-binding</keyword>
<organism evidence="21 22">
    <name type="scientific">Salinarimonas soli</name>
    <dbReference type="NCBI Taxonomy" id="1638099"/>
    <lineage>
        <taxon>Bacteria</taxon>
        <taxon>Pseudomonadati</taxon>
        <taxon>Pseudomonadota</taxon>
        <taxon>Alphaproteobacteria</taxon>
        <taxon>Hyphomicrobiales</taxon>
        <taxon>Salinarimonadaceae</taxon>
        <taxon>Salinarimonas</taxon>
    </lineage>
</organism>
<evidence type="ECO:0000259" key="19">
    <source>
        <dbReference type="PROSITE" id="PS50112"/>
    </source>
</evidence>
<dbReference type="SMART" id="SM00091">
    <property type="entry name" value="PAS"/>
    <property type="match status" value="2"/>
</dbReference>
<evidence type="ECO:0000256" key="14">
    <source>
        <dbReference type="ARBA" id="ARBA00022991"/>
    </source>
</evidence>
<evidence type="ECO:0000256" key="10">
    <source>
        <dbReference type="ARBA" id="ARBA00022737"/>
    </source>
</evidence>
<dbReference type="InterPro" id="IPR011102">
    <property type="entry name" value="Sig_transdc_His_kinase_HWE"/>
</dbReference>
<keyword evidence="10" id="KW-0677">Repeat</keyword>
<evidence type="ECO:0000256" key="4">
    <source>
        <dbReference type="ARBA" id="ARBA00022543"/>
    </source>
</evidence>
<dbReference type="PROSITE" id="PS50113">
    <property type="entry name" value="PAC"/>
    <property type="match status" value="2"/>
</dbReference>
<dbReference type="InterPro" id="IPR035965">
    <property type="entry name" value="PAS-like_dom_sf"/>
</dbReference>
<accession>A0A5B2V8B3</accession>
<dbReference type="PANTHER" id="PTHR41523">
    <property type="entry name" value="TWO-COMPONENT SYSTEM SENSOR PROTEIN"/>
    <property type="match status" value="1"/>
</dbReference>
<evidence type="ECO:0000256" key="11">
    <source>
        <dbReference type="ARBA" id="ARBA00022741"/>
    </source>
</evidence>
<dbReference type="SUPFAM" id="SSF55785">
    <property type="entry name" value="PYP-like sensor domain (PAS domain)"/>
    <property type="match status" value="2"/>
</dbReference>
<evidence type="ECO:0000256" key="15">
    <source>
        <dbReference type="ARBA" id="ARBA00023026"/>
    </source>
</evidence>
<evidence type="ECO:0000256" key="18">
    <source>
        <dbReference type="SAM" id="MobiDB-lite"/>
    </source>
</evidence>
<dbReference type="PROSITE" id="PS50112">
    <property type="entry name" value="PAS"/>
    <property type="match status" value="2"/>
</dbReference>
<dbReference type="Pfam" id="PF07536">
    <property type="entry name" value="HWE_HK"/>
    <property type="match status" value="1"/>
</dbReference>
<gene>
    <name evidence="21" type="ORF">F0L46_23280</name>
</gene>
<dbReference type="OrthoDB" id="341208at2"/>
<proteinExistence type="predicted"/>
<name>A0A5B2V8B3_9HYPH</name>
<keyword evidence="22" id="KW-1185">Reference proteome</keyword>
<reference evidence="21 22" key="2">
    <citation type="submission" date="2019-09" db="EMBL/GenBank/DDBJ databases">
        <authorList>
            <person name="Jin C."/>
        </authorList>
    </citation>
    <scope>NUCLEOTIDE SEQUENCE [LARGE SCALE GENOMIC DNA]</scope>
    <source>
        <strain evidence="21 22">BN140002</strain>
    </source>
</reference>
<dbReference type="InterPro" id="IPR000014">
    <property type="entry name" value="PAS"/>
</dbReference>
<dbReference type="Gene3D" id="2.10.70.100">
    <property type="match status" value="1"/>
</dbReference>
<keyword evidence="15" id="KW-0843">Virulence</keyword>
<feature type="domain" description="PAC" evidence="20">
    <location>
        <begin position="285"/>
        <end position="337"/>
    </location>
</feature>
<evidence type="ECO:0000259" key="20">
    <source>
        <dbReference type="PROSITE" id="PS50113"/>
    </source>
</evidence>
<keyword evidence="17" id="KW-0175">Coiled coil</keyword>
<dbReference type="InterPro" id="IPR001610">
    <property type="entry name" value="PAC"/>
</dbReference>
<dbReference type="Gene3D" id="3.30.450.20">
    <property type="entry name" value="PAS domain"/>
    <property type="match status" value="2"/>
</dbReference>
<evidence type="ECO:0000256" key="8">
    <source>
        <dbReference type="ARBA" id="ARBA00022643"/>
    </source>
</evidence>
<dbReference type="CDD" id="cd00130">
    <property type="entry name" value="PAS"/>
    <property type="match status" value="2"/>
</dbReference>
<dbReference type="InterPro" id="IPR036890">
    <property type="entry name" value="HATPase_C_sf"/>
</dbReference>
<dbReference type="Proteomes" id="UP000323142">
    <property type="component" value="Unassembled WGS sequence"/>
</dbReference>
<keyword evidence="12" id="KW-0418">Kinase</keyword>
<evidence type="ECO:0000256" key="13">
    <source>
        <dbReference type="ARBA" id="ARBA00022840"/>
    </source>
</evidence>
<dbReference type="InterPro" id="IPR013655">
    <property type="entry name" value="PAS_fold_3"/>
</dbReference>
<evidence type="ECO:0000256" key="3">
    <source>
        <dbReference type="ARBA" id="ARBA00021740"/>
    </source>
</evidence>
<dbReference type="EC" id="2.7.13.3" evidence="2"/>
<evidence type="ECO:0000256" key="16">
    <source>
        <dbReference type="ARBA" id="ARBA00023170"/>
    </source>
</evidence>
<reference evidence="21 22" key="1">
    <citation type="submission" date="2019-09" db="EMBL/GenBank/DDBJ databases">
        <title>Salinarimonas rosea gen. nov., sp. nov., a new member of the a-2 subgroup of the Proteobacteria.</title>
        <authorList>
            <person name="Liu J."/>
        </authorList>
    </citation>
    <scope>NUCLEOTIDE SEQUENCE [LARGE SCALE GENOMIC DNA]</scope>
    <source>
        <strain evidence="21 22">BN140002</strain>
    </source>
</reference>
<feature type="domain" description="PAS" evidence="19">
    <location>
        <begin position="210"/>
        <end position="281"/>
    </location>
</feature>
<evidence type="ECO:0000256" key="1">
    <source>
        <dbReference type="ARBA" id="ARBA00000085"/>
    </source>
</evidence>
<keyword evidence="7" id="KW-0285">Flavoprotein</keyword>
<dbReference type="AlphaFoldDB" id="A0A5B2V8B3"/>
<keyword evidence="8" id="KW-0288">FMN</keyword>
<dbReference type="Pfam" id="PF08448">
    <property type="entry name" value="PAS_4"/>
    <property type="match status" value="1"/>
</dbReference>
<evidence type="ECO:0000256" key="9">
    <source>
        <dbReference type="ARBA" id="ARBA00022679"/>
    </source>
</evidence>
<keyword evidence="9" id="KW-0808">Transferase</keyword>
<keyword evidence="4" id="KW-0600">Photoreceptor protein</keyword>
<feature type="region of interest" description="Disordered" evidence="18">
    <location>
        <begin position="1"/>
        <end position="23"/>
    </location>
</feature>
<evidence type="ECO:0000256" key="7">
    <source>
        <dbReference type="ARBA" id="ARBA00022630"/>
    </source>
</evidence>
<dbReference type="SMART" id="SM00086">
    <property type="entry name" value="PAC"/>
    <property type="match status" value="2"/>
</dbReference>
<comment type="catalytic activity">
    <reaction evidence="1">
        <text>ATP + protein L-histidine = ADP + protein N-phospho-L-histidine.</text>
        <dbReference type="EC" id="2.7.13.3"/>
    </reaction>
</comment>
<evidence type="ECO:0000313" key="21">
    <source>
        <dbReference type="EMBL" id="KAA2234690.1"/>
    </source>
</evidence>
<dbReference type="Gene3D" id="3.30.565.10">
    <property type="entry name" value="Histidine kinase-like ATPase, C-terminal domain"/>
    <property type="match status" value="1"/>
</dbReference>
<dbReference type="PANTHER" id="PTHR41523:SF8">
    <property type="entry name" value="ETHYLENE RESPONSE SENSOR PROTEIN"/>
    <property type="match status" value="1"/>
</dbReference>
<keyword evidence="16" id="KW-0675">Receptor</keyword>
<evidence type="ECO:0000313" key="22">
    <source>
        <dbReference type="Proteomes" id="UP000323142"/>
    </source>
</evidence>
<keyword evidence="14" id="KW-0157">Chromophore</keyword>
<keyword evidence="5" id="KW-0597">Phosphoprotein</keyword>
<protein>
    <recommendedName>
        <fullName evidence="3">Blue-light-activated histidine kinase</fullName>
        <ecNumber evidence="2">2.7.13.3</ecNumber>
    </recommendedName>
</protein>
<dbReference type="SMART" id="SM00911">
    <property type="entry name" value="HWE_HK"/>
    <property type="match status" value="1"/>
</dbReference>
<dbReference type="Pfam" id="PF08447">
    <property type="entry name" value="PAS_3"/>
    <property type="match status" value="1"/>
</dbReference>
<evidence type="ECO:0000256" key="6">
    <source>
        <dbReference type="ARBA" id="ARBA00022606"/>
    </source>
</evidence>
<dbReference type="NCBIfam" id="TIGR00229">
    <property type="entry name" value="sensory_box"/>
    <property type="match status" value="2"/>
</dbReference>
<feature type="domain" description="PAS" evidence="19">
    <location>
        <begin position="85"/>
        <end position="155"/>
    </location>
</feature>
<comment type="caution">
    <text evidence="21">The sequence shown here is derived from an EMBL/GenBank/DDBJ whole genome shotgun (WGS) entry which is preliminary data.</text>
</comment>
<dbReference type="EMBL" id="VUOA01000045">
    <property type="protein sequence ID" value="KAA2234690.1"/>
    <property type="molecule type" value="Genomic_DNA"/>
</dbReference>
<dbReference type="InterPro" id="IPR000700">
    <property type="entry name" value="PAS-assoc_C"/>
</dbReference>
<dbReference type="GO" id="GO:0009881">
    <property type="term" value="F:photoreceptor activity"/>
    <property type="evidence" value="ECO:0007669"/>
    <property type="project" value="UniProtKB-KW"/>
</dbReference>
<dbReference type="GO" id="GO:0004673">
    <property type="term" value="F:protein histidine kinase activity"/>
    <property type="evidence" value="ECO:0007669"/>
    <property type="project" value="UniProtKB-EC"/>
</dbReference>
<sequence length="545" mass="60615">MRPGADHGHAMTMSAQPQGGDGAEPLAERLARLERENADLRRRLGAAEARGSHESDRAIAAEESFAALHRVNADQAGQSETLRANGEQLRLLADAIPLFVAFVDLEQRYGLVNRAYEAFFGRPREAIQGRTVRQVLGDALYEQRRPHIERALRGEAVRYEAPMVAADGSVRETEIEYSPRRDASGRVDGFYAVVADVTERRRAERTLRQSEARLRLSIDAGRMAIWEVDIAQDRLTVTPELNRLLGFPEDATPTVEDVRARYAPGERERLRRTFMQTVEAGQRYGEIELRYLWPDGSTRWLMMRAEIVPGPDGEPKRVLGVLMDVTERKRGEERQHLLLHEIAHRVKNTLATVLALATLTARTTTDVASYRDKLIDRVQGMAKTHDILTANNWEGASLRDVIANEVELYDDESHRRVTIEGPVVDLSPRAAVAVGMMAHELTTNAAKYGSLSTSTGRLDVRWSIDETGAVPRVELAWTERGGPAVVRPTASGFGSTLIQRGLARELEAEVAFVYAPEGLVFSLSMPLPPREAGLGLDPWSPRTRG</sequence>
<dbReference type="GO" id="GO:0005524">
    <property type="term" value="F:ATP binding"/>
    <property type="evidence" value="ECO:0007669"/>
    <property type="project" value="UniProtKB-KW"/>
</dbReference>
<evidence type="ECO:0000256" key="2">
    <source>
        <dbReference type="ARBA" id="ARBA00012438"/>
    </source>
</evidence>
<evidence type="ECO:0000256" key="5">
    <source>
        <dbReference type="ARBA" id="ARBA00022553"/>
    </source>
</evidence>
<feature type="domain" description="PAC" evidence="20">
    <location>
        <begin position="157"/>
        <end position="209"/>
    </location>
</feature>
<keyword evidence="11" id="KW-0547">Nucleotide-binding</keyword>
<evidence type="ECO:0000256" key="17">
    <source>
        <dbReference type="SAM" id="Coils"/>
    </source>
</evidence>
<evidence type="ECO:0000256" key="12">
    <source>
        <dbReference type="ARBA" id="ARBA00022777"/>
    </source>
</evidence>